<dbReference type="RefSeq" id="WP_278308568.1">
    <property type="nucleotide sequence ID" value="NZ_FNAF01000006.1"/>
</dbReference>
<dbReference type="EMBL" id="FNAF01000006">
    <property type="protein sequence ID" value="SDD74823.1"/>
    <property type="molecule type" value="Genomic_DNA"/>
</dbReference>
<evidence type="ECO:0000313" key="2">
    <source>
        <dbReference type="Proteomes" id="UP000198995"/>
    </source>
</evidence>
<dbReference type="Proteomes" id="UP000198995">
    <property type="component" value="Unassembled WGS sequence"/>
</dbReference>
<evidence type="ECO:0000313" key="1">
    <source>
        <dbReference type="EMBL" id="SDD74823.1"/>
    </source>
</evidence>
<dbReference type="AlphaFoldDB" id="A0A1G6XAI8"/>
<organism evidence="1 2">
    <name type="scientific">Peptococcus niger</name>
    <dbReference type="NCBI Taxonomy" id="2741"/>
    <lineage>
        <taxon>Bacteria</taxon>
        <taxon>Bacillati</taxon>
        <taxon>Bacillota</taxon>
        <taxon>Clostridia</taxon>
        <taxon>Eubacteriales</taxon>
        <taxon>Peptococcaceae</taxon>
        <taxon>Peptococcus</taxon>
    </lineage>
</organism>
<sequence>MAKNDYHVIVYYLLSYLYDCLKCRKLLDRNVIRLEATRKG</sequence>
<protein>
    <submittedName>
        <fullName evidence="1">Uncharacterized protein</fullName>
    </submittedName>
</protein>
<proteinExistence type="predicted"/>
<reference evidence="1 2" key="1">
    <citation type="submission" date="2016-10" db="EMBL/GenBank/DDBJ databases">
        <authorList>
            <person name="de Groot N.N."/>
        </authorList>
    </citation>
    <scope>NUCLEOTIDE SEQUENCE [LARGE SCALE GENOMIC DNA]</scope>
    <source>
        <strain evidence="1 2">DSM 20475</strain>
    </source>
</reference>
<accession>A0A1G6XAI8</accession>
<name>A0A1G6XAI8_PEPNI</name>
<keyword evidence="2" id="KW-1185">Reference proteome</keyword>
<gene>
    <name evidence="1" type="ORF">SAMN04489866_10690</name>
</gene>
<dbReference type="STRING" id="2741.SAMN04489866_10690"/>